<dbReference type="AlphaFoldDB" id="A0A2R7Y485"/>
<protein>
    <submittedName>
        <fullName evidence="2">Uncharacterized protein</fullName>
    </submittedName>
</protein>
<evidence type="ECO:0000313" key="3">
    <source>
        <dbReference type="Proteomes" id="UP000244093"/>
    </source>
</evidence>
<proteinExistence type="predicted"/>
<organism evidence="2 3">
    <name type="scientific">Zestosphaera tikiterensis</name>
    <dbReference type="NCBI Taxonomy" id="1973259"/>
    <lineage>
        <taxon>Archaea</taxon>
        <taxon>Thermoproteota</taxon>
        <taxon>Thermoprotei</taxon>
        <taxon>Desulfurococcales</taxon>
        <taxon>Desulfurococcaceae</taxon>
        <taxon>Zestosphaera</taxon>
    </lineage>
</organism>
<feature type="compositionally biased region" description="Low complexity" evidence="1">
    <location>
        <begin position="35"/>
        <end position="51"/>
    </location>
</feature>
<dbReference type="EMBL" id="NBVN01000004">
    <property type="protein sequence ID" value="PUA32365.1"/>
    <property type="molecule type" value="Genomic_DNA"/>
</dbReference>
<sequence length="481" mass="53048">MAVLGSKLGKGVALALLALLLASITPTTSLTALAQQQTTTSTRPSTPANTSVPVRRGPEHAVQVLIDRTELLIARIKDFTKKYNITLPENLSTLLSTAEELVNEAKNLLPTDVKTALNKTLEAMHAVTPIYVYVIQNLPPQVKDEFAVRKTEAQFEVRQRTLEGLNKTVAWLEERGVEIPDWVKANLSRGFELIQEGKTAVAEGNLTRAKELMKEIDEIIKDVNKALCLNLRLKWRKAVASEKALKSLIGNTQALVALVNKSAEMLADGNVEQAKVTLKIALRNADNILNLINLVGVLPLGEDNYSKVIELCNDIASKLKEAIESALGIIDKEDQGTALSILSSALDSVEPEVNKLKTLCRWAWRELEEVRIGIVKVRDMIKNVHMPKLIRVVVIPKIVGLGSTMQIKASYTYVKNLYERGVISCGTYKSLLTSLSNFIKQLIEGLQQTTGHGPGSKIDLLKQELQKLLDEINNELSQLKC</sequence>
<accession>A0A2R7Y485</accession>
<reference evidence="2 3" key="1">
    <citation type="journal article" date="2018" name="Syst. Appl. Microbiol.">
        <title>A new symbiotic nanoarchaeote (Candidatus Nanoclepta minutus) and its host (Zestosphaera tikiterensis gen. nov., sp. nov.) from a New Zealand hot spring.</title>
        <authorList>
            <person name="St John E."/>
            <person name="Liu Y."/>
            <person name="Podar M."/>
            <person name="Stott M.B."/>
            <person name="Meneghin J."/>
            <person name="Chen Z."/>
            <person name="Lagutin K."/>
            <person name="Mitchell K."/>
            <person name="Reysenbach A.L."/>
        </authorList>
    </citation>
    <scope>NUCLEOTIDE SEQUENCE [LARGE SCALE GENOMIC DNA]</scope>
    <source>
        <strain evidence="2">NZ3</strain>
    </source>
</reference>
<name>A0A2R7Y485_9CREN</name>
<comment type="caution">
    <text evidence="2">The sequence shown here is derived from an EMBL/GenBank/DDBJ whole genome shotgun (WGS) entry which is preliminary data.</text>
</comment>
<dbReference type="SUPFAM" id="SSF48452">
    <property type="entry name" value="TPR-like"/>
    <property type="match status" value="1"/>
</dbReference>
<evidence type="ECO:0000313" key="2">
    <source>
        <dbReference type="EMBL" id="PUA32365.1"/>
    </source>
</evidence>
<evidence type="ECO:0000256" key="1">
    <source>
        <dbReference type="SAM" id="MobiDB-lite"/>
    </source>
</evidence>
<feature type="region of interest" description="Disordered" evidence="1">
    <location>
        <begin position="35"/>
        <end position="54"/>
    </location>
</feature>
<gene>
    <name evidence="2" type="ORF">B7O98_06825</name>
</gene>
<dbReference type="Proteomes" id="UP000244093">
    <property type="component" value="Unassembled WGS sequence"/>
</dbReference>
<dbReference type="InterPro" id="IPR011990">
    <property type="entry name" value="TPR-like_helical_dom_sf"/>
</dbReference>